<dbReference type="PANTHER" id="PTHR16943">
    <property type="entry name" value="2-METHYLCITRATE DEHYDRATASE-RELATED"/>
    <property type="match status" value="1"/>
</dbReference>
<dbReference type="EMBL" id="QJJK01000012">
    <property type="protein sequence ID" value="PXW54176.1"/>
    <property type="molecule type" value="Genomic_DNA"/>
</dbReference>
<dbReference type="InterPro" id="IPR045337">
    <property type="entry name" value="MmgE_PrpD_C"/>
</dbReference>
<sequence length="453" mass="48380">MASEKHSTFAGHLADWSSRASIGELPSEAVTLIKRAFLDTIAVTLSGSQLDSSRIVLGLSEDIGAGDPVASIVGRGRKADLLTAALANGTAAHAELFDDNNEPMISHPSAVLVSSLLALGQKHKVSGREILNAYLAGFEINVGLSRQLNPGYYERGWHVTRTLGLIGATASCCRLIGLPPDAVRHALGIAATMASGMRQNFGTMAMALHAGLTARDAIHAALLAGKGFRSDDEALEGRYGYFNLFAGTVPDLPPLGKDYEIVRSGLIFKPYPSGAPTHAAVDAAIELSGKLNGDTGKISKIICHVHPHNFMTLREGVPRDTLRARVNMQYCIAASLRFGRLDSDQFTMAAVEDQEVARLMAITEMRVSDALPDNGFFPAAVDVFLEGETEALSARYDAPLGSPPRPMSPERMNQKFTRCADGVISSDKAEAAMQFVLALETKSDITALCEMLE</sequence>
<dbReference type="PANTHER" id="PTHR16943:SF8">
    <property type="entry name" value="2-METHYLCITRATE DEHYDRATASE"/>
    <property type="match status" value="1"/>
</dbReference>
<comment type="similarity">
    <text evidence="1">Belongs to the PrpD family.</text>
</comment>
<dbReference type="Gene3D" id="1.10.4100.10">
    <property type="entry name" value="2-methylcitrate dehydratase PrpD"/>
    <property type="match status" value="1"/>
</dbReference>
<protein>
    <submittedName>
        <fullName evidence="4">2-methylcitrate dehydratase PrpD</fullName>
    </submittedName>
</protein>
<dbReference type="Pfam" id="PF03972">
    <property type="entry name" value="MmgE_PrpD_N"/>
    <property type="match status" value="1"/>
</dbReference>
<feature type="domain" description="MmgE/PrpD C-terminal" evidence="3">
    <location>
        <begin position="271"/>
        <end position="440"/>
    </location>
</feature>
<gene>
    <name evidence="4" type="ORF">C7450_112205</name>
</gene>
<evidence type="ECO:0000313" key="4">
    <source>
        <dbReference type="EMBL" id="PXW54176.1"/>
    </source>
</evidence>
<dbReference type="InterPro" id="IPR042188">
    <property type="entry name" value="MmgE/PrpD_sf_2"/>
</dbReference>
<dbReference type="InterPro" id="IPR005656">
    <property type="entry name" value="MmgE_PrpD"/>
</dbReference>
<evidence type="ECO:0000259" key="3">
    <source>
        <dbReference type="Pfam" id="PF19305"/>
    </source>
</evidence>
<evidence type="ECO:0000259" key="2">
    <source>
        <dbReference type="Pfam" id="PF03972"/>
    </source>
</evidence>
<dbReference type="InterPro" id="IPR036148">
    <property type="entry name" value="MmgE/PrpD_sf"/>
</dbReference>
<dbReference type="Gene3D" id="3.30.1330.120">
    <property type="entry name" value="2-methylcitrate dehydratase PrpD"/>
    <property type="match status" value="1"/>
</dbReference>
<keyword evidence="5" id="KW-1185">Reference proteome</keyword>
<comment type="caution">
    <text evidence="4">The sequence shown here is derived from an EMBL/GenBank/DDBJ whole genome shotgun (WGS) entry which is preliminary data.</text>
</comment>
<dbReference type="Proteomes" id="UP000248021">
    <property type="component" value="Unassembled WGS sequence"/>
</dbReference>
<organism evidence="4 5">
    <name type="scientific">Chelatococcus asaccharovorans</name>
    <dbReference type="NCBI Taxonomy" id="28210"/>
    <lineage>
        <taxon>Bacteria</taxon>
        <taxon>Pseudomonadati</taxon>
        <taxon>Pseudomonadota</taxon>
        <taxon>Alphaproteobacteria</taxon>
        <taxon>Hyphomicrobiales</taxon>
        <taxon>Chelatococcaceae</taxon>
        <taxon>Chelatococcus</taxon>
    </lineage>
</organism>
<dbReference type="OrthoDB" id="5415580at2"/>
<dbReference type="SUPFAM" id="SSF103378">
    <property type="entry name" value="2-methylcitrate dehydratase PrpD"/>
    <property type="match status" value="1"/>
</dbReference>
<accession>A0A2V3TXR9</accession>
<name>A0A2V3TXR9_9HYPH</name>
<dbReference type="InterPro" id="IPR042183">
    <property type="entry name" value="MmgE/PrpD_sf_1"/>
</dbReference>
<evidence type="ECO:0000256" key="1">
    <source>
        <dbReference type="ARBA" id="ARBA00006174"/>
    </source>
</evidence>
<evidence type="ECO:0000313" key="5">
    <source>
        <dbReference type="Proteomes" id="UP000248021"/>
    </source>
</evidence>
<feature type="domain" description="MmgE/PrpD N-terminal" evidence="2">
    <location>
        <begin position="12"/>
        <end position="247"/>
    </location>
</feature>
<dbReference type="GO" id="GO:0016829">
    <property type="term" value="F:lyase activity"/>
    <property type="evidence" value="ECO:0007669"/>
    <property type="project" value="InterPro"/>
</dbReference>
<dbReference type="Pfam" id="PF19305">
    <property type="entry name" value="MmgE_PrpD_C"/>
    <property type="match status" value="1"/>
</dbReference>
<dbReference type="AlphaFoldDB" id="A0A2V3TXR9"/>
<dbReference type="RefSeq" id="WP_110377404.1">
    <property type="nucleotide sequence ID" value="NZ_JAHBRY010000002.1"/>
</dbReference>
<reference evidence="4 5" key="1">
    <citation type="submission" date="2018-05" db="EMBL/GenBank/DDBJ databases">
        <title>Genomic Encyclopedia of Type Strains, Phase IV (KMG-IV): sequencing the most valuable type-strain genomes for metagenomic binning, comparative biology and taxonomic classification.</title>
        <authorList>
            <person name="Goeker M."/>
        </authorList>
    </citation>
    <scope>NUCLEOTIDE SEQUENCE [LARGE SCALE GENOMIC DNA]</scope>
    <source>
        <strain evidence="4 5">DSM 6462</strain>
    </source>
</reference>
<proteinExistence type="inferred from homology"/>
<dbReference type="InterPro" id="IPR045336">
    <property type="entry name" value="MmgE_PrpD_N"/>
</dbReference>